<keyword evidence="4" id="KW-0949">S-adenosyl-L-methionine</keyword>
<dbReference type="InterPro" id="IPR029063">
    <property type="entry name" value="SAM-dependent_MTases_sf"/>
</dbReference>
<dbReference type="RefSeq" id="WP_142898081.1">
    <property type="nucleotide sequence ID" value="NZ_ML660058.1"/>
</dbReference>
<dbReference type="Proteomes" id="UP000315252">
    <property type="component" value="Unassembled WGS sequence"/>
</dbReference>
<dbReference type="PANTHER" id="PTHR43667">
    <property type="entry name" value="CYCLOPROPANE-FATTY-ACYL-PHOSPHOLIPID SYNTHASE"/>
    <property type="match status" value="1"/>
</dbReference>
<dbReference type="GO" id="GO:0032259">
    <property type="term" value="P:methylation"/>
    <property type="evidence" value="ECO:0007669"/>
    <property type="project" value="UniProtKB-KW"/>
</dbReference>
<keyword evidence="5" id="KW-0443">Lipid metabolism</keyword>
<evidence type="ECO:0000256" key="4">
    <source>
        <dbReference type="ARBA" id="ARBA00022691"/>
    </source>
</evidence>
<dbReference type="EMBL" id="VHSH01000007">
    <property type="protein sequence ID" value="TQV77738.1"/>
    <property type="molecule type" value="Genomic_DNA"/>
</dbReference>
<name>A0A545TKM1_9PROT</name>
<evidence type="ECO:0000256" key="1">
    <source>
        <dbReference type="ARBA" id="ARBA00010815"/>
    </source>
</evidence>
<dbReference type="Gene3D" id="3.40.50.150">
    <property type="entry name" value="Vaccinia Virus protein VP39"/>
    <property type="match status" value="1"/>
</dbReference>
<keyword evidence="8" id="KW-1185">Reference proteome</keyword>
<gene>
    <name evidence="7" type="ORF">FKG95_19440</name>
</gene>
<comment type="caution">
    <text evidence="7">The sequence shown here is derived from an EMBL/GenBank/DDBJ whole genome shotgun (WGS) entry which is preliminary data.</text>
</comment>
<dbReference type="InterPro" id="IPR003333">
    <property type="entry name" value="CMAS"/>
</dbReference>
<accession>A0A545TKM1</accession>
<evidence type="ECO:0000313" key="8">
    <source>
        <dbReference type="Proteomes" id="UP000315252"/>
    </source>
</evidence>
<proteinExistence type="inferred from homology"/>
<dbReference type="OrthoDB" id="9782855at2"/>
<keyword evidence="2 7" id="KW-0489">Methyltransferase</keyword>
<evidence type="ECO:0000256" key="3">
    <source>
        <dbReference type="ARBA" id="ARBA00022679"/>
    </source>
</evidence>
<organism evidence="7 8">
    <name type="scientific">Denitrobaculum tricleocarpae</name>
    <dbReference type="NCBI Taxonomy" id="2591009"/>
    <lineage>
        <taxon>Bacteria</taxon>
        <taxon>Pseudomonadati</taxon>
        <taxon>Pseudomonadota</taxon>
        <taxon>Alphaproteobacteria</taxon>
        <taxon>Rhodospirillales</taxon>
        <taxon>Rhodospirillaceae</taxon>
        <taxon>Denitrobaculum</taxon>
    </lineage>
</organism>
<evidence type="ECO:0000313" key="7">
    <source>
        <dbReference type="EMBL" id="TQV77738.1"/>
    </source>
</evidence>
<dbReference type="GO" id="GO:0008610">
    <property type="term" value="P:lipid biosynthetic process"/>
    <property type="evidence" value="ECO:0007669"/>
    <property type="project" value="InterPro"/>
</dbReference>
<dbReference type="SUPFAM" id="SSF53335">
    <property type="entry name" value="S-adenosyl-L-methionine-dependent methyltransferases"/>
    <property type="match status" value="1"/>
</dbReference>
<protein>
    <submittedName>
        <fullName evidence="7">Class I SAM-dependent methyltransferase</fullName>
    </submittedName>
</protein>
<dbReference type="GO" id="GO:0008168">
    <property type="term" value="F:methyltransferase activity"/>
    <property type="evidence" value="ECO:0007669"/>
    <property type="project" value="UniProtKB-KW"/>
</dbReference>
<sequence length="399" mass="45279">MGLYKTITYRQIDKLLNLLGSTLAKGAIDITLPDGSTRRFEAEVPGPEAAIHITTPKFFSCLVTGGHLGFADAYVAGYFQTPNLVTLLEFGEANQDAWDDVLAGRPLPRLLSRLYHILKFNSKTGSRRNISHHYDLGNNFYRRWLDESLTYSSAIFAQPDEPLETAQSNKYRRLSEMANVAPGQHVLEIGCGWGGFASYLAREHDCKVTAVTISNEQYDFARQRIQADGLNERVEILRRDYRDIDGTFDRVVSIEMLEAVGLRYWPVFFEKLRNSLRPGGIAALQVITIADHAWEDYSKNTEFIQRHIFPGGMLPSPEIIAEQSARAGLNYQNESGFGLHYAETLRRWRGSFDAAWPGIASLGFDEHFRRLWTYYLAYCEAGFNVGRIDVKQFALERPL</sequence>
<dbReference type="AlphaFoldDB" id="A0A545TKM1"/>
<dbReference type="Pfam" id="PF02353">
    <property type="entry name" value="CMAS"/>
    <property type="match status" value="1"/>
</dbReference>
<comment type="similarity">
    <text evidence="1">Belongs to the CFA/CMAS family.</text>
</comment>
<feature type="active site" evidence="6">
    <location>
        <position position="379"/>
    </location>
</feature>
<dbReference type="PANTHER" id="PTHR43667:SF2">
    <property type="entry name" value="FATTY ACID C-METHYL TRANSFERASE"/>
    <property type="match status" value="1"/>
</dbReference>
<dbReference type="CDD" id="cd02440">
    <property type="entry name" value="AdoMet_MTases"/>
    <property type="match status" value="1"/>
</dbReference>
<dbReference type="InterPro" id="IPR050723">
    <property type="entry name" value="CFA/CMAS"/>
</dbReference>
<reference evidence="7 8" key="1">
    <citation type="submission" date="2019-06" db="EMBL/GenBank/DDBJ databases">
        <title>Whole genome sequence for Rhodospirillaceae sp. R148.</title>
        <authorList>
            <person name="Wang G."/>
        </authorList>
    </citation>
    <scope>NUCLEOTIDE SEQUENCE [LARGE SCALE GENOMIC DNA]</scope>
    <source>
        <strain evidence="7 8">R148</strain>
    </source>
</reference>
<evidence type="ECO:0000256" key="2">
    <source>
        <dbReference type="ARBA" id="ARBA00022603"/>
    </source>
</evidence>
<keyword evidence="3 7" id="KW-0808">Transferase</keyword>
<dbReference type="PIRSF" id="PIRSF003085">
    <property type="entry name" value="CMAS"/>
    <property type="match status" value="1"/>
</dbReference>
<evidence type="ECO:0000256" key="5">
    <source>
        <dbReference type="ARBA" id="ARBA00023098"/>
    </source>
</evidence>
<evidence type="ECO:0000256" key="6">
    <source>
        <dbReference type="PIRSR" id="PIRSR003085-1"/>
    </source>
</evidence>